<dbReference type="SUPFAM" id="SSF47413">
    <property type="entry name" value="lambda repressor-like DNA-binding domains"/>
    <property type="match status" value="1"/>
</dbReference>
<dbReference type="EMBL" id="BJXB01000012">
    <property type="protein sequence ID" value="GEM47255.1"/>
    <property type="molecule type" value="Genomic_DNA"/>
</dbReference>
<dbReference type="Pfam" id="PF01381">
    <property type="entry name" value="HTH_3"/>
    <property type="match status" value="1"/>
</dbReference>
<dbReference type="Pfam" id="PF12727">
    <property type="entry name" value="PBP_like"/>
    <property type="match status" value="1"/>
</dbReference>
<sequence length="366" mass="39977">MADLINHLQQKREALGISRSALAERTGLSRQAIHSIEQGKYIPNTLVALQLAKVLKCQVEDLFQIPAPEAPVARWLGNEAQEGDRVLLARVGSLLCAVPIADPDRFSVAADAVITRVEGTNLSLEPLTEPELWDSTLLISGCDPALKMVARQVKDHRVLVVHQTSLDSLALLAEGQVHAAGIHLYDRTGQTFNVPFVEHAQIEACTLYTLWHWWQGLLVQHGNPKNISGLADLLRPEVTLINRQSSAGSRILLDSLLAEHQIDPKSIQECGNVAFSHQEVAQAISEGQADVGLAIQAVAQNGLEFIPLAQERFDLVVPEPFQKHPAMVALLQTLKTPQIRNNIRLLGGYDPEQAGEVVAVISGSRK</sequence>
<dbReference type="OrthoDB" id="9804758at2"/>
<keyword evidence="3" id="KW-1185">Reference proteome</keyword>
<dbReference type="SMART" id="SM00530">
    <property type="entry name" value="HTH_XRE"/>
    <property type="match status" value="1"/>
</dbReference>
<dbReference type="PANTHER" id="PTHR38431:SF1">
    <property type="entry name" value="BLL2305 PROTEIN"/>
    <property type="match status" value="1"/>
</dbReference>
<dbReference type="Proteomes" id="UP000321306">
    <property type="component" value="Unassembled WGS sequence"/>
</dbReference>
<dbReference type="InterPro" id="IPR010982">
    <property type="entry name" value="Lambda_DNA-bd_dom_sf"/>
</dbReference>
<evidence type="ECO:0000313" key="2">
    <source>
        <dbReference type="EMBL" id="GEM47255.1"/>
    </source>
</evidence>
<gene>
    <name evidence="2" type="ORF">DC3_28900</name>
</gene>
<dbReference type="PANTHER" id="PTHR38431">
    <property type="entry name" value="BLL2305 PROTEIN"/>
    <property type="match status" value="1"/>
</dbReference>
<dbReference type="RefSeq" id="WP_146885357.1">
    <property type="nucleotide sequence ID" value="NZ_BJXB01000012.1"/>
</dbReference>
<dbReference type="Gene3D" id="3.40.190.10">
    <property type="entry name" value="Periplasmic binding protein-like II"/>
    <property type="match status" value="1"/>
</dbReference>
<dbReference type="InterPro" id="IPR001387">
    <property type="entry name" value="Cro/C1-type_HTH"/>
</dbReference>
<evidence type="ECO:0000313" key="3">
    <source>
        <dbReference type="Proteomes" id="UP000321306"/>
    </source>
</evidence>
<name>A0A511N322_DEIC1</name>
<dbReference type="Gene3D" id="1.10.260.40">
    <property type="entry name" value="lambda repressor-like DNA-binding domains"/>
    <property type="match status" value="1"/>
</dbReference>
<dbReference type="PROSITE" id="PS50943">
    <property type="entry name" value="HTH_CROC1"/>
    <property type="match status" value="1"/>
</dbReference>
<reference evidence="2 3" key="1">
    <citation type="submission" date="2019-07" db="EMBL/GenBank/DDBJ databases">
        <title>Whole genome shotgun sequence of Deinococcus cellulosilyticus NBRC 106333.</title>
        <authorList>
            <person name="Hosoyama A."/>
            <person name="Uohara A."/>
            <person name="Ohji S."/>
            <person name="Ichikawa N."/>
        </authorList>
    </citation>
    <scope>NUCLEOTIDE SEQUENCE [LARGE SCALE GENOMIC DNA]</scope>
    <source>
        <strain evidence="2 3">NBRC 106333</strain>
    </source>
</reference>
<dbReference type="CDD" id="cd00093">
    <property type="entry name" value="HTH_XRE"/>
    <property type="match status" value="1"/>
</dbReference>
<dbReference type="GO" id="GO:0003677">
    <property type="term" value="F:DNA binding"/>
    <property type="evidence" value="ECO:0007669"/>
    <property type="project" value="InterPro"/>
</dbReference>
<organism evidence="2 3">
    <name type="scientific">Deinococcus cellulosilyticus (strain DSM 18568 / NBRC 106333 / KACC 11606 / 5516J-15)</name>
    <dbReference type="NCBI Taxonomy" id="1223518"/>
    <lineage>
        <taxon>Bacteria</taxon>
        <taxon>Thermotogati</taxon>
        <taxon>Deinococcota</taxon>
        <taxon>Deinococci</taxon>
        <taxon>Deinococcales</taxon>
        <taxon>Deinococcaceae</taxon>
        <taxon>Deinococcus</taxon>
    </lineage>
</organism>
<feature type="domain" description="HTH cro/C1-type" evidence="1">
    <location>
        <begin position="8"/>
        <end position="62"/>
    </location>
</feature>
<dbReference type="InterPro" id="IPR024370">
    <property type="entry name" value="PBP_domain"/>
</dbReference>
<comment type="caution">
    <text evidence="2">The sequence shown here is derived from an EMBL/GenBank/DDBJ whole genome shotgun (WGS) entry which is preliminary data.</text>
</comment>
<dbReference type="AlphaFoldDB" id="A0A511N322"/>
<accession>A0A511N322</accession>
<dbReference type="SUPFAM" id="SSF53850">
    <property type="entry name" value="Periplasmic binding protein-like II"/>
    <property type="match status" value="1"/>
</dbReference>
<protein>
    <recommendedName>
        <fullName evidence="1">HTH cro/C1-type domain-containing protein</fullName>
    </recommendedName>
</protein>
<evidence type="ECO:0000259" key="1">
    <source>
        <dbReference type="PROSITE" id="PS50943"/>
    </source>
</evidence>
<proteinExistence type="predicted"/>